<keyword evidence="3" id="KW-1185">Reference proteome</keyword>
<accession>A0A3N6LNH0</accession>
<evidence type="ECO:0000313" key="3">
    <source>
        <dbReference type="Proteomes" id="UP000282323"/>
    </source>
</evidence>
<sequence>MSFVEWVLVELTHENIVAEYRSSHLWGQQRTQYTIADSNGESFLKQHYDARLGWHTETLRREELRTGLVSRLSRSRPETSDPPRDVACRCDRFVLKPLRRLPQRRIRNNSEEYQTISTRQLYRDQ</sequence>
<feature type="domain" description="DUF8030" evidence="1">
    <location>
        <begin position="4"/>
        <end position="102"/>
    </location>
</feature>
<dbReference type="InterPro" id="IPR058343">
    <property type="entry name" value="DUF8030"/>
</dbReference>
<dbReference type="AlphaFoldDB" id="A0A3N6LNH0"/>
<evidence type="ECO:0000259" key="1">
    <source>
        <dbReference type="Pfam" id="PF26073"/>
    </source>
</evidence>
<dbReference type="EMBL" id="REGA01000023">
    <property type="protein sequence ID" value="RQG90888.1"/>
    <property type="molecule type" value="Genomic_DNA"/>
</dbReference>
<dbReference type="Proteomes" id="UP000282323">
    <property type="component" value="Unassembled WGS sequence"/>
</dbReference>
<gene>
    <name evidence="2" type="ORF">EA473_19610</name>
</gene>
<name>A0A3N6LNH0_NATCH</name>
<reference evidence="2 3" key="1">
    <citation type="submission" date="2018-10" db="EMBL/GenBank/DDBJ databases">
        <title>Natrarchaeobius chitinivorans gen. nov., sp. nov., and Natrarchaeobius haloalkaliphilus sp. nov., alkaliphilic, chitin-utilizing haloarchaea from hypersaline alkaline lakes.</title>
        <authorList>
            <person name="Sorokin D.Y."/>
            <person name="Elcheninov A.G."/>
            <person name="Kostrikina N.A."/>
            <person name="Bale N.J."/>
            <person name="Sinninghe Damste J.S."/>
            <person name="Khijniak T.V."/>
            <person name="Kublanov I.V."/>
            <person name="Toshchakov S.V."/>
        </authorList>
    </citation>
    <scope>NUCLEOTIDE SEQUENCE [LARGE SCALE GENOMIC DNA]</scope>
    <source>
        <strain evidence="2 3">AArcht4T</strain>
    </source>
</reference>
<protein>
    <recommendedName>
        <fullName evidence="1">DUF8030 domain-containing protein</fullName>
    </recommendedName>
</protein>
<dbReference type="Pfam" id="PF26073">
    <property type="entry name" value="DUF8030"/>
    <property type="match status" value="1"/>
</dbReference>
<organism evidence="2 3">
    <name type="scientific">Natrarchaeobius chitinivorans</name>
    <dbReference type="NCBI Taxonomy" id="1679083"/>
    <lineage>
        <taxon>Archaea</taxon>
        <taxon>Methanobacteriati</taxon>
        <taxon>Methanobacteriota</taxon>
        <taxon>Stenosarchaea group</taxon>
        <taxon>Halobacteria</taxon>
        <taxon>Halobacteriales</taxon>
        <taxon>Natrialbaceae</taxon>
        <taxon>Natrarchaeobius</taxon>
    </lineage>
</organism>
<comment type="caution">
    <text evidence="2">The sequence shown here is derived from an EMBL/GenBank/DDBJ whole genome shotgun (WGS) entry which is preliminary data.</text>
</comment>
<evidence type="ECO:0000313" key="2">
    <source>
        <dbReference type="EMBL" id="RQG90888.1"/>
    </source>
</evidence>
<proteinExistence type="predicted"/>